<dbReference type="NCBIfam" id="TIGR00180">
    <property type="entry name" value="parB_part"/>
    <property type="match status" value="1"/>
</dbReference>
<evidence type="ECO:0000313" key="5">
    <source>
        <dbReference type="Proteomes" id="UP000580130"/>
    </source>
</evidence>
<reference evidence="4 5" key="1">
    <citation type="submission" date="2020-04" db="EMBL/GenBank/DDBJ databases">
        <authorList>
            <person name="Hitch T.C.A."/>
            <person name="Wylensek D."/>
            <person name="Clavel T."/>
        </authorList>
    </citation>
    <scope>NUCLEOTIDE SEQUENCE [LARGE SCALE GENOMIC DNA]</scope>
    <source>
        <strain evidence="4 5">BSM-383-APC-5F</strain>
    </source>
</reference>
<dbReference type="InterPro" id="IPR003115">
    <property type="entry name" value="ParB_N"/>
</dbReference>
<dbReference type="InterPro" id="IPR004437">
    <property type="entry name" value="ParB/RepB/Spo0J"/>
</dbReference>
<dbReference type="Pfam" id="PF02195">
    <property type="entry name" value="ParB_N"/>
    <property type="match status" value="1"/>
</dbReference>
<dbReference type="SMART" id="SM00470">
    <property type="entry name" value="ParB"/>
    <property type="match status" value="1"/>
</dbReference>
<dbReference type="InterPro" id="IPR036086">
    <property type="entry name" value="ParB/Sulfiredoxin_sf"/>
</dbReference>
<dbReference type="SUPFAM" id="SSF109709">
    <property type="entry name" value="KorB DNA-binding domain-like"/>
    <property type="match status" value="1"/>
</dbReference>
<dbReference type="InterPro" id="IPR050336">
    <property type="entry name" value="Chromosome_partition/occlusion"/>
</dbReference>
<dbReference type="AlphaFoldDB" id="A0A848CB19"/>
<dbReference type="Gene3D" id="1.10.10.2830">
    <property type="match status" value="1"/>
</dbReference>
<feature type="domain" description="ParB-like N-terminal" evidence="3">
    <location>
        <begin position="20"/>
        <end position="111"/>
    </location>
</feature>
<organism evidence="4 5">
    <name type="scientific">Dorea formicigenerans</name>
    <dbReference type="NCBI Taxonomy" id="39486"/>
    <lineage>
        <taxon>Bacteria</taxon>
        <taxon>Bacillati</taxon>
        <taxon>Bacillota</taxon>
        <taxon>Clostridia</taxon>
        <taxon>Lachnospirales</taxon>
        <taxon>Lachnospiraceae</taxon>
        <taxon>Dorea</taxon>
    </lineage>
</organism>
<name>A0A848CB19_9FIRM</name>
<sequence length="328" mass="37391">MTKKRVMCSSESNEPGEGIVLVKVSELHDFKGHPFKVEKNQELFELRQSMEKEGIMVPLIIRYSPDGDGYEIVAGHRRKAAAIWAGMEEVPAVIRELDNDQAIIAMVDSNLQREEILPSEKAFAYKMRLQAMSHQGKTNFQTSDPLDPKNMEEVSVLETEVSEYGKVTIKKAGSVGGYRSNEQLAHMVGESASQIKRYIRLTNLIPKILDMVDQGLLAIRSAVEISFLTEEEQYELYAVMELEQCIPNISQANRIKRMSQQNRLDMDMIYDILKEIKPNQREQIKIPLERIGKYFPADYTPAQQADLIEKLLKGWAQQNGKKNSNQVL</sequence>
<accession>A0A848CB19</accession>
<dbReference type="PANTHER" id="PTHR33375:SF1">
    <property type="entry name" value="CHROMOSOME-PARTITIONING PROTEIN PARB-RELATED"/>
    <property type="match status" value="1"/>
</dbReference>
<proteinExistence type="inferred from homology"/>
<dbReference type="GO" id="GO:0003677">
    <property type="term" value="F:DNA binding"/>
    <property type="evidence" value="ECO:0007669"/>
    <property type="project" value="InterPro"/>
</dbReference>
<evidence type="ECO:0000313" key="4">
    <source>
        <dbReference type="EMBL" id="NME56115.1"/>
    </source>
</evidence>
<evidence type="ECO:0000256" key="1">
    <source>
        <dbReference type="ARBA" id="ARBA00006295"/>
    </source>
</evidence>
<dbReference type="Proteomes" id="UP000580130">
    <property type="component" value="Unassembled WGS sequence"/>
</dbReference>
<dbReference type="RefSeq" id="WP_168932979.1">
    <property type="nucleotide sequence ID" value="NZ_JABAFX010000002.1"/>
</dbReference>
<dbReference type="EMBL" id="JABAFX010000002">
    <property type="protein sequence ID" value="NME56115.1"/>
    <property type="molecule type" value="Genomic_DNA"/>
</dbReference>
<protein>
    <submittedName>
        <fullName evidence="4">ParB/RepB/Spo0J family partition protein</fullName>
    </submittedName>
</protein>
<dbReference type="GO" id="GO:0007059">
    <property type="term" value="P:chromosome segregation"/>
    <property type="evidence" value="ECO:0007669"/>
    <property type="project" value="UniProtKB-KW"/>
</dbReference>
<evidence type="ECO:0000256" key="2">
    <source>
        <dbReference type="ARBA" id="ARBA00022829"/>
    </source>
</evidence>
<dbReference type="Gene3D" id="3.90.1530.30">
    <property type="match status" value="1"/>
</dbReference>
<comment type="similarity">
    <text evidence="1">Belongs to the ParB family.</text>
</comment>
<keyword evidence="2" id="KW-0159">Chromosome partition</keyword>
<dbReference type="SUPFAM" id="SSF110849">
    <property type="entry name" value="ParB/Sulfiredoxin"/>
    <property type="match status" value="1"/>
</dbReference>
<dbReference type="PANTHER" id="PTHR33375">
    <property type="entry name" value="CHROMOSOME-PARTITIONING PROTEIN PARB-RELATED"/>
    <property type="match status" value="1"/>
</dbReference>
<gene>
    <name evidence="4" type="ORF">HF855_01420</name>
</gene>
<dbReference type="Pfam" id="PF17762">
    <property type="entry name" value="HTH_ParB"/>
    <property type="match status" value="1"/>
</dbReference>
<dbReference type="GO" id="GO:0005694">
    <property type="term" value="C:chromosome"/>
    <property type="evidence" value="ECO:0007669"/>
    <property type="project" value="TreeGrafter"/>
</dbReference>
<dbReference type="InterPro" id="IPR041468">
    <property type="entry name" value="HTH_ParB/Spo0J"/>
</dbReference>
<dbReference type="CDD" id="cd16407">
    <property type="entry name" value="ParB_N_like"/>
    <property type="match status" value="1"/>
</dbReference>
<evidence type="ECO:0000259" key="3">
    <source>
        <dbReference type="SMART" id="SM00470"/>
    </source>
</evidence>
<comment type="caution">
    <text evidence="4">The sequence shown here is derived from an EMBL/GenBank/DDBJ whole genome shotgun (WGS) entry which is preliminary data.</text>
</comment>